<feature type="transmembrane region" description="Helical" evidence="9">
    <location>
        <begin position="20"/>
        <end position="40"/>
    </location>
</feature>
<keyword evidence="5 9" id="KW-0812">Transmembrane</keyword>
<dbReference type="PANTHER" id="PTHR30614:SF37">
    <property type="entry name" value="AMINO-ACID ABC TRANSPORTER PERMEASE PROTEIN YHDX-RELATED"/>
    <property type="match status" value="1"/>
</dbReference>
<organism evidence="11 12">
    <name type="scientific">Bifidobacterium aquikefiri</name>
    <dbReference type="NCBI Taxonomy" id="1653207"/>
    <lineage>
        <taxon>Bacteria</taxon>
        <taxon>Bacillati</taxon>
        <taxon>Actinomycetota</taxon>
        <taxon>Actinomycetes</taxon>
        <taxon>Bifidobacteriales</taxon>
        <taxon>Bifidobacteriaceae</taxon>
        <taxon>Bifidobacterium</taxon>
    </lineage>
</organism>
<dbReference type="CDD" id="cd06261">
    <property type="entry name" value="TM_PBP2"/>
    <property type="match status" value="1"/>
</dbReference>
<evidence type="ECO:0000313" key="12">
    <source>
        <dbReference type="Proteomes" id="UP000216451"/>
    </source>
</evidence>
<dbReference type="GeneID" id="98296101"/>
<feature type="transmembrane region" description="Helical" evidence="9">
    <location>
        <begin position="182"/>
        <end position="205"/>
    </location>
</feature>
<dbReference type="PROSITE" id="PS50928">
    <property type="entry name" value="ABC_TM1"/>
    <property type="match status" value="1"/>
</dbReference>
<evidence type="ECO:0000256" key="8">
    <source>
        <dbReference type="ARBA" id="ARBA00023136"/>
    </source>
</evidence>
<accession>A0A261G3U7</accession>
<dbReference type="InterPro" id="IPR000515">
    <property type="entry name" value="MetI-like"/>
</dbReference>
<comment type="subcellular location">
    <subcellularLocation>
        <location evidence="1 9">Cell membrane</location>
        <topology evidence="1 9">Multi-pass membrane protein</topology>
    </subcellularLocation>
</comment>
<evidence type="ECO:0000256" key="9">
    <source>
        <dbReference type="RuleBase" id="RU363032"/>
    </source>
</evidence>
<dbReference type="Gene3D" id="1.10.3720.10">
    <property type="entry name" value="MetI-like"/>
    <property type="match status" value="1"/>
</dbReference>
<feature type="transmembrane region" description="Helical" evidence="9">
    <location>
        <begin position="81"/>
        <end position="101"/>
    </location>
</feature>
<evidence type="ECO:0000256" key="2">
    <source>
        <dbReference type="ARBA" id="ARBA00010072"/>
    </source>
</evidence>
<evidence type="ECO:0000256" key="6">
    <source>
        <dbReference type="ARBA" id="ARBA00022970"/>
    </source>
</evidence>
<keyword evidence="8 9" id="KW-0472">Membrane</keyword>
<reference evidence="11 12" key="1">
    <citation type="journal article" date="2017" name="BMC Genomics">
        <title>Comparative genomic and phylogenomic analyses of the Bifidobacteriaceae family.</title>
        <authorList>
            <person name="Lugli G.A."/>
            <person name="Milani C."/>
            <person name="Turroni F."/>
            <person name="Duranti S."/>
            <person name="Mancabelli L."/>
            <person name="Mangifesta M."/>
            <person name="Ferrario C."/>
            <person name="Modesto M."/>
            <person name="Mattarelli P."/>
            <person name="Jiri K."/>
            <person name="van Sinderen D."/>
            <person name="Ventura M."/>
        </authorList>
    </citation>
    <scope>NUCLEOTIDE SEQUENCE [LARGE SCALE GENOMIC DNA]</scope>
    <source>
        <strain evidence="11 12">LMG 28769</strain>
    </source>
</reference>
<evidence type="ECO:0000256" key="7">
    <source>
        <dbReference type="ARBA" id="ARBA00022989"/>
    </source>
</evidence>
<dbReference type="Pfam" id="PF00528">
    <property type="entry name" value="BPD_transp_1"/>
    <property type="match status" value="1"/>
</dbReference>
<feature type="domain" description="ABC transmembrane type-1" evidence="10">
    <location>
        <begin position="16"/>
        <end position="206"/>
    </location>
</feature>
<dbReference type="AlphaFoldDB" id="A0A261G3U7"/>
<evidence type="ECO:0000313" key="11">
    <source>
        <dbReference type="EMBL" id="OZG66101.1"/>
    </source>
</evidence>
<dbReference type="NCBIfam" id="TIGR01726">
    <property type="entry name" value="HEQRo_perm_3TM"/>
    <property type="match status" value="1"/>
</dbReference>
<evidence type="ECO:0000256" key="5">
    <source>
        <dbReference type="ARBA" id="ARBA00022692"/>
    </source>
</evidence>
<keyword evidence="12" id="KW-1185">Reference proteome</keyword>
<evidence type="ECO:0000256" key="3">
    <source>
        <dbReference type="ARBA" id="ARBA00022448"/>
    </source>
</evidence>
<feature type="transmembrane region" description="Helical" evidence="9">
    <location>
        <begin position="122"/>
        <end position="155"/>
    </location>
</feature>
<dbReference type="Proteomes" id="UP000216451">
    <property type="component" value="Unassembled WGS sequence"/>
</dbReference>
<dbReference type="InterPro" id="IPR035906">
    <property type="entry name" value="MetI-like_sf"/>
</dbReference>
<dbReference type="GO" id="GO:0022857">
    <property type="term" value="F:transmembrane transporter activity"/>
    <property type="evidence" value="ECO:0007669"/>
    <property type="project" value="InterPro"/>
</dbReference>
<dbReference type="InterPro" id="IPR043429">
    <property type="entry name" value="ArtM/GltK/GlnP/TcyL/YhdX-like"/>
</dbReference>
<evidence type="ECO:0000256" key="4">
    <source>
        <dbReference type="ARBA" id="ARBA00022475"/>
    </source>
</evidence>
<keyword evidence="4" id="KW-1003">Cell membrane</keyword>
<dbReference type="GO" id="GO:0043190">
    <property type="term" value="C:ATP-binding cassette (ABC) transporter complex"/>
    <property type="evidence" value="ECO:0007669"/>
    <property type="project" value="InterPro"/>
</dbReference>
<keyword evidence="3 9" id="KW-0813">Transport</keyword>
<dbReference type="EMBL" id="MWXA01000006">
    <property type="protein sequence ID" value="OZG66101.1"/>
    <property type="molecule type" value="Genomic_DNA"/>
</dbReference>
<evidence type="ECO:0000259" key="10">
    <source>
        <dbReference type="PROSITE" id="PS50928"/>
    </source>
</evidence>
<comment type="caution">
    <text evidence="11">The sequence shown here is derived from an EMBL/GenBank/DDBJ whole genome shotgun (WGS) entry which is preliminary data.</text>
</comment>
<dbReference type="GO" id="GO:0006865">
    <property type="term" value="P:amino acid transport"/>
    <property type="evidence" value="ECO:0007669"/>
    <property type="project" value="UniProtKB-KW"/>
</dbReference>
<name>A0A261G3U7_9BIFI</name>
<proteinExistence type="inferred from homology"/>
<feature type="transmembrane region" description="Helical" evidence="9">
    <location>
        <begin position="52"/>
        <end position="75"/>
    </location>
</feature>
<evidence type="ECO:0000256" key="1">
    <source>
        <dbReference type="ARBA" id="ARBA00004651"/>
    </source>
</evidence>
<gene>
    <name evidence="11" type="ORF">BAQU_1435</name>
</gene>
<comment type="similarity">
    <text evidence="2">Belongs to the binding-protein-dependent transport system permease family. HisMQ subfamily.</text>
</comment>
<dbReference type="RefSeq" id="WP_211277139.1">
    <property type="nucleotide sequence ID" value="NZ_CALENZ010000044.1"/>
</dbReference>
<sequence length="217" mass="23688">MKQLISDYGWQFIASYGVSLRISCIAFVLGLLLGTVLTVGRISPIPPLREAINIYVETFRNIPVLALLVFIVYALPDLGLVIDYEPCVIISLILVSSAFTCDNLRTGINTIDAQQIQAARALGLNFSTIVTSIILPQALSSVIQPMVTLFISVVISSSTGSLVPLAHEELTGLVTEINNKEAMGVVTFFLASILYVLTGLIIAFVGRRLEKRYALWR</sequence>
<keyword evidence="7 9" id="KW-1133">Transmembrane helix</keyword>
<keyword evidence="6" id="KW-0029">Amino-acid transport</keyword>
<protein>
    <submittedName>
        <fullName evidence="11">Amino acid ABC transporter permease</fullName>
    </submittedName>
</protein>
<dbReference type="SUPFAM" id="SSF161098">
    <property type="entry name" value="MetI-like"/>
    <property type="match status" value="1"/>
</dbReference>
<dbReference type="InterPro" id="IPR010065">
    <property type="entry name" value="AA_ABC_transptr_permease_3TM"/>
</dbReference>
<dbReference type="PANTHER" id="PTHR30614">
    <property type="entry name" value="MEMBRANE COMPONENT OF AMINO ACID ABC TRANSPORTER"/>
    <property type="match status" value="1"/>
</dbReference>